<name>A0A0A9HC65_ARUDO</name>
<reference evidence="1" key="1">
    <citation type="submission" date="2014-09" db="EMBL/GenBank/DDBJ databases">
        <authorList>
            <person name="Magalhaes I.L.F."/>
            <person name="Oliveira U."/>
            <person name="Santos F.R."/>
            <person name="Vidigal T.H.D.A."/>
            <person name="Brescovit A.D."/>
            <person name="Santos A.J."/>
        </authorList>
    </citation>
    <scope>NUCLEOTIDE SEQUENCE</scope>
    <source>
        <tissue evidence="1">Shoot tissue taken approximately 20 cm above the soil surface</tissue>
    </source>
</reference>
<accession>A0A0A9HC65</accession>
<evidence type="ECO:0000313" key="1">
    <source>
        <dbReference type="EMBL" id="JAE34347.1"/>
    </source>
</evidence>
<proteinExistence type="predicted"/>
<dbReference type="EMBL" id="GBRH01163549">
    <property type="protein sequence ID" value="JAE34347.1"/>
    <property type="molecule type" value="Transcribed_RNA"/>
</dbReference>
<organism evidence="1">
    <name type="scientific">Arundo donax</name>
    <name type="common">Giant reed</name>
    <name type="synonym">Donax arundinaceus</name>
    <dbReference type="NCBI Taxonomy" id="35708"/>
    <lineage>
        <taxon>Eukaryota</taxon>
        <taxon>Viridiplantae</taxon>
        <taxon>Streptophyta</taxon>
        <taxon>Embryophyta</taxon>
        <taxon>Tracheophyta</taxon>
        <taxon>Spermatophyta</taxon>
        <taxon>Magnoliopsida</taxon>
        <taxon>Liliopsida</taxon>
        <taxon>Poales</taxon>
        <taxon>Poaceae</taxon>
        <taxon>PACMAD clade</taxon>
        <taxon>Arundinoideae</taxon>
        <taxon>Arundineae</taxon>
        <taxon>Arundo</taxon>
    </lineage>
</organism>
<sequence length="38" mass="4214">MISSSQVADFCYNIFVKIIVLEVFHFGNACRPAAVLLP</sequence>
<dbReference type="AlphaFoldDB" id="A0A0A9HC65"/>
<reference evidence="1" key="2">
    <citation type="journal article" date="2015" name="Data Brief">
        <title>Shoot transcriptome of the giant reed, Arundo donax.</title>
        <authorList>
            <person name="Barrero R.A."/>
            <person name="Guerrero F.D."/>
            <person name="Moolhuijzen P."/>
            <person name="Goolsby J.A."/>
            <person name="Tidwell J."/>
            <person name="Bellgard S.E."/>
            <person name="Bellgard M.I."/>
        </authorList>
    </citation>
    <scope>NUCLEOTIDE SEQUENCE</scope>
    <source>
        <tissue evidence="1">Shoot tissue taken approximately 20 cm above the soil surface</tissue>
    </source>
</reference>
<protein>
    <submittedName>
        <fullName evidence="1">Uncharacterized protein</fullName>
    </submittedName>
</protein>